<gene>
    <name evidence="1" type="ORF">K24PH164C1_LOCUS16</name>
</gene>
<dbReference type="Proteomes" id="UP001296049">
    <property type="component" value="Chromosome"/>
</dbReference>
<protein>
    <submittedName>
        <fullName evidence="1">Uncharacterized protein</fullName>
    </submittedName>
</protein>
<keyword evidence="2" id="KW-1185">Reference proteome</keyword>
<name>A0AAD2GPV9_9CAUD</name>
<evidence type="ECO:0000313" key="2">
    <source>
        <dbReference type="Proteomes" id="UP001296049"/>
    </source>
</evidence>
<accession>A0AAD2GPV9</accession>
<reference evidence="1 2" key="1">
    <citation type="submission" date="2023-10" db="EMBL/GenBank/DDBJ databases">
        <authorList>
            <person name="Robby Concha-Eloko"/>
            <person name="Pilar Barberan- Martinez"/>
            <person name="Rafael Sanjuan"/>
            <person name="Pilar Domingo-Calap"/>
        </authorList>
    </citation>
    <scope>NUCLEOTIDE SEQUENCE [LARGE SCALE GENOMIC DNA]</scope>
</reference>
<dbReference type="EMBL" id="OY757092">
    <property type="protein sequence ID" value="CAK1257439.1"/>
    <property type="molecule type" value="Genomic_DNA"/>
</dbReference>
<proteinExistence type="predicted"/>
<evidence type="ECO:0000313" key="1">
    <source>
        <dbReference type="EMBL" id="CAK1257439.1"/>
    </source>
</evidence>
<sequence length="73" mass="8310">MSKLTNAYEVYKRPNGLLYRVPMRCPLDVRAEFYHKQLQKWLPSAHKVGGVIASSRSTLVALNVVFKDKACSQ</sequence>
<organism evidence="1 2">
    <name type="scientific">Klebsiella phage vB_Kpn_K24PH164C1</name>
    <dbReference type="NCBI Taxonomy" id="3071676"/>
    <lineage>
        <taxon>Viruses</taxon>
        <taxon>Duplodnaviria</taxon>
        <taxon>Heunggongvirae</taxon>
        <taxon>Uroviricota</taxon>
        <taxon>Caudoviricetes</taxon>
        <taxon>Autographivirales</taxon>
        <taxon>Autoscriptoviridae</taxon>
        <taxon>Slopekvirinae</taxon>
        <taxon>Drulisvirus</taxon>
        <taxon>Drulisvirus K24PH164C1</taxon>
    </lineage>
</organism>